<dbReference type="RefSeq" id="WP_016110923.1">
    <property type="nucleotide sequence ID" value="NZ_KB976184.1"/>
</dbReference>
<protein>
    <recommendedName>
        <fullName evidence="6">Ricin B lectin domain-containing protein</fullName>
    </recommendedName>
</protein>
<feature type="domain" description="Insecticidal crystal toxin" evidence="2">
    <location>
        <begin position="214"/>
        <end position="370"/>
    </location>
</feature>
<name>A0A9W5PR37_BACCE</name>
<dbReference type="Pfam" id="PF05431">
    <property type="entry name" value="Toxin_10"/>
    <property type="match status" value="1"/>
</dbReference>
<evidence type="ECO:0000259" key="3">
    <source>
        <dbReference type="Pfam" id="PF14200"/>
    </source>
</evidence>
<dbReference type="InterPro" id="IPR008872">
    <property type="entry name" value="Toxin_P42"/>
</dbReference>
<accession>A0A9W5PR37</accession>
<organism evidence="4 5">
    <name type="scientific">Bacillus cereus VD133</name>
    <dbReference type="NCBI Taxonomy" id="1053233"/>
    <lineage>
        <taxon>Bacteria</taxon>
        <taxon>Bacillati</taxon>
        <taxon>Bacillota</taxon>
        <taxon>Bacilli</taxon>
        <taxon>Bacillales</taxon>
        <taxon>Bacillaceae</taxon>
        <taxon>Bacillus</taxon>
        <taxon>Bacillus cereus group</taxon>
    </lineage>
</organism>
<dbReference type="Gene3D" id="2.80.10.50">
    <property type="match status" value="1"/>
</dbReference>
<reference evidence="4 5" key="1">
    <citation type="submission" date="2012-12" db="EMBL/GenBank/DDBJ databases">
        <title>The Genome Sequence of Bacillus cereus VD133.</title>
        <authorList>
            <consortium name="The Broad Institute Genome Sequencing Platform"/>
            <consortium name="The Broad Institute Genome Sequencing Center for Infectious Disease"/>
            <person name="Feldgarden M."/>
            <person name="Van der Auwera G.A."/>
            <person name="Mahillon J."/>
            <person name="Duprez V."/>
            <person name="Timmery S."/>
            <person name="Mattelet C."/>
            <person name="Dierick K."/>
            <person name="Sun M."/>
            <person name="Yu Z."/>
            <person name="Zhu L."/>
            <person name="Hu X."/>
            <person name="Shank E.B."/>
            <person name="Swiecicka I."/>
            <person name="Hansen B.M."/>
            <person name="Andrup L."/>
            <person name="Walker B."/>
            <person name="Young S.K."/>
            <person name="Zeng Q."/>
            <person name="Gargeya S."/>
            <person name="Fitzgerald M."/>
            <person name="Haas B."/>
            <person name="Abouelleil A."/>
            <person name="Alvarado L."/>
            <person name="Arachchi H.M."/>
            <person name="Berlin A.M."/>
            <person name="Chapman S.B."/>
            <person name="Dewar J."/>
            <person name="Goldberg J."/>
            <person name="Griggs A."/>
            <person name="Gujja S."/>
            <person name="Hansen M."/>
            <person name="Howarth C."/>
            <person name="Imamovic A."/>
            <person name="Larimer J."/>
            <person name="McCowan C."/>
            <person name="Murphy C."/>
            <person name="Neiman D."/>
            <person name="Pearson M."/>
            <person name="Priest M."/>
            <person name="Roberts A."/>
            <person name="Saif S."/>
            <person name="Shea T."/>
            <person name="Sisk P."/>
            <person name="Sykes S."/>
            <person name="Wortman J."/>
            <person name="Nusbaum C."/>
            <person name="Birren B."/>
        </authorList>
    </citation>
    <scope>NUCLEOTIDE SEQUENCE [LARGE SCALE GENOMIC DNA]</scope>
    <source>
        <strain evidence="4 5">VD133</strain>
    </source>
</reference>
<feature type="signal peptide" evidence="1">
    <location>
        <begin position="1"/>
        <end position="35"/>
    </location>
</feature>
<dbReference type="Pfam" id="PF14200">
    <property type="entry name" value="RicinB_lectin_2"/>
    <property type="match status" value="1"/>
</dbReference>
<feature type="chain" id="PRO_5040723665" description="Ricin B lectin domain-containing protein" evidence="1">
    <location>
        <begin position="36"/>
        <end position="380"/>
    </location>
</feature>
<dbReference type="AlphaFoldDB" id="A0A9W5PR37"/>
<evidence type="ECO:0000259" key="2">
    <source>
        <dbReference type="Pfam" id="PF05431"/>
    </source>
</evidence>
<dbReference type="SUPFAM" id="SSF50370">
    <property type="entry name" value="Ricin B-like lectins"/>
    <property type="match status" value="1"/>
</dbReference>
<gene>
    <name evidence="4" type="ORF">IIU_03348</name>
</gene>
<evidence type="ECO:0000313" key="5">
    <source>
        <dbReference type="Proteomes" id="UP000014018"/>
    </source>
</evidence>
<sequence>MKKKKIKRFPLPKKVITGLFAGAMALSIWAPESQAATPENNKYYNINLKANTWLKWNVEGASTNNGPTIRLWGGSNNENEKFTFFPLDGGLYAIVNKNSGKPVTVQSGSNILTQYSWTGSSNEQWYLRNQGNNYYEIVHQATGKVASYARNGNAEYVDLDDSNPYDPDRVFQISDAGASVQLPTLPTIGSRPNAPEYNPTGPIDQQLPQTSGSVVVGATSIPCIMVNDNQASDYTKIHNSPYYVLVKEEYWEKVRSEIIPAGGSSKYTVTTGVSTEDQQRMTDTLSMNFGADLGFKFKAVSASLQYGISKTLQTEISTTSTESTESTEEKTITSISGKDTGYTAYQLVTKYTLKRTDGSAVSSSWTVRDPNQTLVRTITN</sequence>
<dbReference type="Proteomes" id="UP000014018">
    <property type="component" value="Unassembled WGS sequence"/>
</dbReference>
<comment type="caution">
    <text evidence="4">The sequence shown here is derived from an EMBL/GenBank/DDBJ whole genome shotgun (WGS) entry which is preliminary data.</text>
</comment>
<dbReference type="InterPro" id="IPR000772">
    <property type="entry name" value="Ricin_B_lectin"/>
</dbReference>
<feature type="domain" description="Ricin B lectin" evidence="3">
    <location>
        <begin position="79"/>
        <end position="154"/>
    </location>
</feature>
<proteinExistence type="predicted"/>
<dbReference type="GO" id="GO:0090729">
    <property type="term" value="F:toxin activity"/>
    <property type="evidence" value="ECO:0007669"/>
    <property type="project" value="InterPro"/>
</dbReference>
<evidence type="ECO:0000313" key="4">
    <source>
        <dbReference type="EMBL" id="EOO33236.1"/>
    </source>
</evidence>
<evidence type="ECO:0008006" key="6">
    <source>
        <dbReference type="Google" id="ProtNLM"/>
    </source>
</evidence>
<evidence type="ECO:0000256" key="1">
    <source>
        <dbReference type="SAM" id="SignalP"/>
    </source>
</evidence>
<dbReference type="EMBL" id="AHFB01000061">
    <property type="protein sequence ID" value="EOO33236.1"/>
    <property type="molecule type" value="Genomic_DNA"/>
</dbReference>
<dbReference type="InterPro" id="IPR035992">
    <property type="entry name" value="Ricin_B-like_lectins"/>
</dbReference>
<keyword evidence="1" id="KW-0732">Signal</keyword>